<dbReference type="RefSeq" id="WP_227320321.1">
    <property type="nucleotide sequence ID" value="NZ_JAESVB010000002.1"/>
</dbReference>
<evidence type="ECO:0000313" key="3">
    <source>
        <dbReference type="Proteomes" id="UP000708298"/>
    </source>
</evidence>
<reference evidence="2" key="1">
    <citation type="journal article" date="2021" name="Microorganisms">
        <title>Acidisoma silvae sp. nov. and Acidisomacellulosilytica sp. nov., Two Acidophilic Bacteria Isolated from Decaying Wood, Hydrolyzing Cellulose and Producing Poly-3-hydroxybutyrate.</title>
        <authorList>
            <person name="Mieszkin S."/>
            <person name="Pouder E."/>
            <person name="Uroz S."/>
            <person name="Simon-Colin C."/>
            <person name="Alain K."/>
        </authorList>
    </citation>
    <scope>NUCLEOTIDE SEQUENCE</scope>
    <source>
        <strain evidence="2">HW T2.11</strain>
    </source>
</reference>
<evidence type="ECO:0000313" key="2">
    <source>
        <dbReference type="EMBL" id="MCB8874655.1"/>
    </source>
</evidence>
<evidence type="ECO:0000256" key="1">
    <source>
        <dbReference type="SAM" id="MobiDB-lite"/>
    </source>
</evidence>
<protein>
    <submittedName>
        <fullName evidence="2">Uncharacterized protein</fullName>
    </submittedName>
</protein>
<name>A0A963YQR9_9PROT</name>
<sequence>MPPEITPAFSVYDPKTPGDQRSSDGLDTPLSGHSRFDEAMLAAAISFVSFYRGSWLLNRIANDRGRVIASFIMLDLHFSSGQTGFTVAQLRDEANRYRLSSPNRMTALAALLRVGGFLQAVPAEDSRKRKLAPTETLLTLHRERLAGVLRANSLINPDLATVLPLLSDSEILGDIARSYLAFWRAGLRATGADPALEALIERDAAFTILFLLLTGIPEGRSYRVSDLARHFAISRTHALGIMRTCMEFGLVVQNGPGGPHMGTQKLVETLRPFFLALFQIQAEAVRHALSRHAERASARA</sequence>
<gene>
    <name evidence="2" type="ORF">ASILVAE211_05625</name>
</gene>
<feature type="region of interest" description="Disordered" evidence="1">
    <location>
        <begin position="1"/>
        <end position="29"/>
    </location>
</feature>
<keyword evidence="3" id="KW-1185">Reference proteome</keyword>
<dbReference type="EMBL" id="JAESVB010000002">
    <property type="protein sequence ID" value="MCB8874655.1"/>
    <property type="molecule type" value="Genomic_DNA"/>
</dbReference>
<accession>A0A963YQR9</accession>
<dbReference type="AlphaFoldDB" id="A0A963YQR9"/>
<dbReference type="Proteomes" id="UP000708298">
    <property type="component" value="Unassembled WGS sequence"/>
</dbReference>
<organism evidence="2 3">
    <name type="scientific">Acidisoma silvae</name>
    <dbReference type="NCBI Taxonomy" id="2802396"/>
    <lineage>
        <taxon>Bacteria</taxon>
        <taxon>Pseudomonadati</taxon>
        <taxon>Pseudomonadota</taxon>
        <taxon>Alphaproteobacteria</taxon>
        <taxon>Acetobacterales</taxon>
        <taxon>Acidocellaceae</taxon>
        <taxon>Acidisoma</taxon>
    </lineage>
</organism>
<comment type="caution">
    <text evidence="2">The sequence shown here is derived from an EMBL/GenBank/DDBJ whole genome shotgun (WGS) entry which is preliminary data.</text>
</comment>
<reference evidence="2" key="2">
    <citation type="submission" date="2021-01" db="EMBL/GenBank/DDBJ databases">
        <authorList>
            <person name="Mieszkin S."/>
            <person name="Pouder E."/>
            <person name="Alain K."/>
        </authorList>
    </citation>
    <scope>NUCLEOTIDE SEQUENCE</scope>
    <source>
        <strain evidence="2">HW T2.11</strain>
    </source>
</reference>
<proteinExistence type="predicted"/>